<evidence type="ECO:0008006" key="3">
    <source>
        <dbReference type="Google" id="ProtNLM"/>
    </source>
</evidence>
<dbReference type="AlphaFoldDB" id="A0A0P1EWJ1"/>
<name>A0A0P1EWJ1_9RHOB</name>
<gene>
    <name evidence="1" type="ORF">THS5294_00487</name>
</gene>
<dbReference type="EMBL" id="CYRX01000009">
    <property type="protein sequence ID" value="CUH59204.1"/>
    <property type="molecule type" value="Genomic_DNA"/>
</dbReference>
<dbReference type="InterPro" id="IPR018666">
    <property type="entry name" value="DUF2125"/>
</dbReference>
<proteinExistence type="predicted"/>
<protein>
    <recommendedName>
        <fullName evidence="3">DUF2125 domain-containing protein</fullName>
    </recommendedName>
</protein>
<dbReference type="RefSeq" id="WP_058122490.1">
    <property type="nucleotide sequence ID" value="NZ_CYRX01000009.1"/>
</dbReference>
<accession>A0A0P1EWJ1</accession>
<evidence type="ECO:0000313" key="2">
    <source>
        <dbReference type="Proteomes" id="UP000051298"/>
    </source>
</evidence>
<reference evidence="1 2" key="1">
    <citation type="submission" date="2015-09" db="EMBL/GenBank/DDBJ databases">
        <authorList>
            <consortium name="Swine Surveillance"/>
        </authorList>
    </citation>
    <scope>NUCLEOTIDE SEQUENCE [LARGE SCALE GENOMIC DNA]</scope>
    <source>
        <strain evidence="1 2">CECT 5294</strain>
    </source>
</reference>
<sequence>MKRLGWLVLVCAVVWSGWWYANAVAIDRVLSAWLDDRRAEGWAADAQNLDTKGFPMELATTLEGLRLADPATGVAWQAPSVTLTRPTFGPTDITVNLPPEHTLSSPFVNLTISSQASTARLSVAPTPNLTVWDSQIALEDFAIASSQGWTSRIDGAEISTTQGAEPMSHVIRATLTEVSPGGPILQLLDPANLLPDSMQSMHIDATATFDKAWDITALEDRRPQPRAIDLQTVDMQWGEIEVRIAGTLTIDANGVPEGDIAVQIVKWEALLELLQSNGVLPQQINAFALRAVESLAQASGRADTLDATLTLAGGFIRFGLIPLGPAPRLVIR</sequence>
<evidence type="ECO:0000313" key="1">
    <source>
        <dbReference type="EMBL" id="CUH59204.1"/>
    </source>
</evidence>
<dbReference type="Proteomes" id="UP000051298">
    <property type="component" value="Unassembled WGS sequence"/>
</dbReference>
<dbReference type="Pfam" id="PF09898">
    <property type="entry name" value="DUF2125"/>
    <property type="match status" value="1"/>
</dbReference>
<organism evidence="1 2">
    <name type="scientific">Thalassobacter stenotrophicus</name>
    <dbReference type="NCBI Taxonomy" id="266809"/>
    <lineage>
        <taxon>Bacteria</taxon>
        <taxon>Pseudomonadati</taxon>
        <taxon>Pseudomonadota</taxon>
        <taxon>Alphaproteobacteria</taxon>
        <taxon>Rhodobacterales</taxon>
        <taxon>Roseobacteraceae</taxon>
        <taxon>Thalassobacter</taxon>
    </lineage>
</organism>